<feature type="active site" evidence="9">
    <location>
        <position position="114"/>
    </location>
</feature>
<dbReference type="SMART" id="SM00155">
    <property type="entry name" value="PLDc"/>
    <property type="match status" value="2"/>
</dbReference>
<dbReference type="CDD" id="cd09110">
    <property type="entry name" value="PLDc_CLS_1"/>
    <property type="match status" value="1"/>
</dbReference>
<evidence type="ECO:0000313" key="12">
    <source>
        <dbReference type="Proteomes" id="UP000199233"/>
    </source>
</evidence>
<dbReference type="EMBL" id="FOFS01000001">
    <property type="protein sequence ID" value="SEP75084.1"/>
    <property type="molecule type" value="Genomic_DNA"/>
</dbReference>
<dbReference type="InterPro" id="IPR025202">
    <property type="entry name" value="PLD-like_dom"/>
</dbReference>
<dbReference type="EC" id="2.7.8.-" evidence="9"/>
<gene>
    <name evidence="9" type="primary">clsB</name>
    <name evidence="11" type="ORF">SAMN04488038_101376</name>
</gene>
<keyword evidence="3 9" id="KW-0808">Transferase</keyword>
<keyword evidence="7 9" id="KW-0594">Phospholipid biosynthesis</keyword>
<dbReference type="Proteomes" id="UP000199233">
    <property type="component" value="Unassembled WGS sequence"/>
</dbReference>
<dbReference type="CDD" id="cd09159">
    <property type="entry name" value="PLDc_ybhO_like_2"/>
    <property type="match status" value="1"/>
</dbReference>
<feature type="domain" description="PLD phosphodiesterase" evidence="10">
    <location>
        <begin position="288"/>
        <end position="315"/>
    </location>
</feature>
<comment type="function">
    <text evidence="9">Catalyzes the phosphatidyl group transfer from one phosphatidylglycerol molecule to another to form cardiolipin (CL) (diphosphatidylglycerol) and glycerol.</text>
</comment>
<dbReference type="Pfam" id="PF13091">
    <property type="entry name" value="PLDc_2"/>
    <property type="match status" value="2"/>
</dbReference>
<comment type="subcellular location">
    <subcellularLocation>
        <location evidence="9">Cell membrane</location>
        <topology evidence="9">Peripheral membrane protein</topology>
    </subcellularLocation>
</comment>
<evidence type="ECO:0000256" key="3">
    <source>
        <dbReference type="ARBA" id="ARBA00022679"/>
    </source>
</evidence>
<dbReference type="STRING" id="489703.SAMN04488038_101376"/>
<keyword evidence="5 9" id="KW-0443">Lipid metabolism</keyword>
<dbReference type="GO" id="GO:0005886">
    <property type="term" value="C:plasma membrane"/>
    <property type="evidence" value="ECO:0007669"/>
    <property type="project" value="UniProtKB-SubCell"/>
</dbReference>
<name>A0A1H9AEF3_9GAMM</name>
<dbReference type="SUPFAM" id="SSF56024">
    <property type="entry name" value="Phospholipase D/nuclease"/>
    <property type="match status" value="2"/>
</dbReference>
<evidence type="ECO:0000256" key="6">
    <source>
        <dbReference type="ARBA" id="ARBA00023136"/>
    </source>
</evidence>
<organism evidence="11 12">
    <name type="scientific">Solimonas aquatica</name>
    <dbReference type="NCBI Taxonomy" id="489703"/>
    <lineage>
        <taxon>Bacteria</taxon>
        <taxon>Pseudomonadati</taxon>
        <taxon>Pseudomonadota</taxon>
        <taxon>Gammaproteobacteria</taxon>
        <taxon>Nevskiales</taxon>
        <taxon>Nevskiaceae</taxon>
        <taxon>Solimonas</taxon>
    </lineage>
</organism>
<dbReference type="PANTHER" id="PTHR21248:SF23">
    <property type="entry name" value="CARDIOLIPIN SYNTHASE B"/>
    <property type="match status" value="1"/>
</dbReference>
<dbReference type="GO" id="GO:0008808">
    <property type="term" value="F:cardiolipin synthase activity"/>
    <property type="evidence" value="ECO:0007669"/>
    <property type="project" value="InterPro"/>
</dbReference>
<feature type="domain" description="PLD phosphodiesterase" evidence="10">
    <location>
        <begin position="109"/>
        <end position="136"/>
    </location>
</feature>
<accession>A0A1H9AEF3</accession>
<dbReference type="PANTHER" id="PTHR21248">
    <property type="entry name" value="CARDIOLIPIN SYNTHASE"/>
    <property type="match status" value="1"/>
</dbReference>
<dbReference type="Gene3D" id="3.30.870.10">
    <property type="entry name" value="Endonuclease Chain A"/>
    <property type="match status" value="2"/>
</dbReference>
<protein>
    <recommendedName>
        <fullName evidence="9">Cardiolipin synthase B</fullName>
        <shortName evidence="9">CL synthase</shortName>
        <ecNumber evidence="9">2.7.8.-</ecNumber>
    </recommendedName>
</protein>
<dbReference type="NCBIfam" id="NF008427">
    <property type="entry name" value="PRK11263.1"/>
    <property type="match status" value="1"/>
</dbReference>
<evidence type="ECO:0000256" key="1">
    <source>
        <dbReference type="ARBA" id="ARBA00022475"/>
    </source>
</evidence>
<dbReference type="HAMAP" id="MF_01917">
    <property type="entry name" value="Cardiolipin_synth_ClsB"/>
    <property type="match status" value="1"/>
</dbReference>
<dbReference type="InterPro" id="IPR030872">
    <property type="entry name" value="Cardiolipin_synth_ClsB"/>
</dbReference>
<evidence type="ECO:0000256" key="7">
    <source>
        <dbReference type="ARBA" id="ARBA00023209"/>
    </source>
</evidence>
<comment type="similarity">
    <text evidence="9">Belongs to the phospholipase D family. Cardiolipin synthase subfamily. ClsB sub-subfamily.</text>
</comment>
<keyword evidence="2 9" id="KW-0444">Lipid biosynthesis</keyword>
<feature type="active site" evidence="9">
    <location>
        <position position="293"/>
    </location>
</feature>
<evidence type="ECO:0000313" key="11">
    <source>
        <dbReference type="EMBL" id="SEP75084.1"/>
    </source>
</evidence>
<reference evidence="11 12" key="1">
    <citation type="submission" date="2016-10" db="EMBL/GenBank/DDBJ databases">
        <authorList>
            <person name="de Groot N.N."/>
        </authorList>
    </citation>
    <scope>NUCLEOTIDE SEQUENCE [LARGE SCALE GENOMIC DNA]</scope>
    <source>
        <strain evidence="11 12">DSM 25927</strain>
    </source>
</reference>
<comment type="catalytic activity">
    <reaction evidence="9">
        <text>2 a 1,2-diacyl-sn-glycero-3-phospho-(1'-sn-glycerol) = a cardiolipin + glycerol</text>
        <dbReference type="Rhea" id="RHEA:31451"/>
        <dbReference type="ChEBI" id="CHEBI:17754"/>
        <dbReference type="ChEBI" id="CHEBI:62237"/>
        <dbReference type="ChEBI" id="CHEBI:64716"/>
    </reaction>
</comment>
<feature type="active site" evidence="9">
    <location>
        <position position="116"/>
    </location>
</feature>
<dbReference type="PROSITE" id="PS50035">
    <property type="entry name" value="PLD"/>
    <property type="match status" value="2"/>
</dbReference>
<keyword evidence="8 9" id="KW-1208">Phospholipid metabolism</keyword>
<dbReference type="OrthoDB" id="9762009at2"/>
<evidence type="ECO:0000259" key="10">
    <source>
        <dbReference type="PROSITE" id="PS50035"/>
    </source>
</evidence>
<dbReference type="GO" id="GO:0032049">
    <property type="term" value="P:cardiolipin biosynthetic process"/>
    <property type="evidence" value="ECO:0007669"/>
    <property type="project" value="InterPro"/>
</dbReference>
<evidence type="ECO:0000256" key="5">
    <source>
        <dbReference type="ARBA" id="ARBA00023098"/>
    </source>
</evidence>
<feature type="active site" evidence="9">
    <location>
        <position position="300"/>
    </location>
</feature>
<keyword evidence="6 9" id="KW-0472">Membrane</keyword>
<keyword evidence="4" id="KW-0677">Repeat</keyword>
<dbReference type="InterPro" id="IPR001736">
    <property type="entry name" value="PLipase_D/transphosphatidylase"/>
</dbReference>
<evidence type="ECO:0000256" key="2">
    <source>
        <dbReference type="ARBA" id="ARBA00022516"/>
    </source>
</evidence>
<sequence>MNPGDWTSGNRLQLLENGEEYFPAVFAAIEAARKEVLIETFILFNDEVGRALHEVLRRAGERGLRVVITVDGYGSPDLPDAFVQSLTAAGVEFRYYDPRPRLLGLRTNALGRLHRKLVAIDAGIAFIGGLNFAEDHLRTGPDSKQDYGLRIDGPAAAHIRALIEATRRDLALPRQAPWRLGRRRQGPPQTQSQDGAVRLIWRDHEHHRDDIEVDYRLAIRRAQREICIANAYFLPGYRLLRELRRAAQRGLRVVLILQGMPDQVLLRWAASQLYGFLMAHGVQIYEYCERAFHGKVAVVDEDWSTIGSSNLDPSSLALNLEANLVIVDRRFNALLRERLQGLIREECRKVLPAQLPRRTLLRQLASYLVFHFVRRYPAWARRLPTLRRRSVAAEVEAPGPDSP</sequence>
<keyword evidence="12" id="KW-1185">Reference proteome</keyword>
<evidence type="ECO:0000256" key="8">
    <source>
        <dbReference type="ARBA" id="ARBA00023264"/>
    </source>
</evidence>
<feature type="active site" evidence="9">
    <location>
        <position position="295"/>
    </location>
</feature>
<evidence type="ECO:0000256" key="4">
    <source>
        <dbReference type="ARBA" id="ARBA00022737"/>
    </source>
</evidence>
<evidence type="ECO:0000256" key="9">
    <source>
        <dbReference type="HAMAP-Rule" id="MF_01917"/>
    </source>
</evidence>
<feature type="active site" evidence="9">
    <location>
        <position position="121"/>
    </location>
</feature>
<keyword evidence="1 9" id="KW-1003">Cell membrane</keyword>
<proteinExistence type="inferred from homology"/>
<dbReference type="RefSeq" id="WP_093281179.1">
    <property type="nucleotide sequence ID" value="NZ_FOFS01000001.1"/>
</dbReference>
<dbReference type="AlphaFoldDB" id="A0A1H9AEF3"/>